<protein>
    <submittedName>
        <fullName evidence="2">Uncharacterized protein</fullName>
    </submittedName>
</protein>
<evidence type="ECO:0000256" key="1">
    <source>
        <dbReference type="SAM" id="Phobius"/>
    </source>
</evidence>
<dbReference type="EMBL" id="CP000542">
    <property type="protein sequence ID" value="ABM58514.1"/>
    <property type="molecule type" value="Genomic_DNA"/>
</dbReference>
<evidence type="ECO:0000313" key="3">
    <source>
        <dbReference type="Proteomes" id="UP000000374"/>
    </source>
</evidence>
<dbReference type="KEGG" id="vei:Veis_2776"/>
<dbReference type="GeneID" id="76461276"/>
<accession>A1WLK7</accession>
<gene>
    <name evidence="2" type="ordered locus">Veis_2776</name>
</gene>
<dbReference type="RefSeq" id="WP_011810511.1">
    <property type="nucleotide sequence ID" value="NC_008786.1"/>
</dbReference>
<sequence length="124" mass="13674">MTINTRIFLLICLGAFCASFVVQTVFQSILGGSMSVWGGNAGWQREIAFWNVGVALIVVQLLRLNDQRAALVAVQGFTVLFLLLGLNHTQALFTNPGAQFHWPPMVLNSIGFFFGVRLLYKRGA</sequence>
<proteinExistence type="predicted"/>
<feature type="transmembrane region" description="Helical" evidence="1">
    <location>
        <begin position="69"/>
        <end position="88"/>
    </location>
</feature>
<keyword evidence="1" id="KW-1133">Transmembrane helix</keyword>
<dbReference type="OrthoDB" id="9807274at2"/>
<organism evidence="2 3">
    <name type="scientific">Verminephrobacter eiseniae (strain EF01-2)</name>
    <dbReference type="NCBI Taxonomy" id="391735"/>
    <lineage>
        <taxon>Bacteria</taxon>
        <taxon>Pseudomonadati</taxon>
        <taxon>Pseudomonadota</taxon>
        <taxon>Betaproteobacteria</taxon>
        <taxon>Burkholderiales</taxon>
        <taxon>Comamonadaceae</taxon>
        <taxon>Verminephrobacter</taxon>
    </lineage>
</organism>
<dbReference type="AlphaFoldDB" id="A1WLK7"/>
<keyword evidence="1" id="KW-0472">Membrane</keyword>
<feature type="transmembrane region" description="Helical" evidence="1">
    <location>
        <begin position="43"/>
        <end position="62"/>
    </location>
</feature>
<reference evidence="3" key="1">
    <citation type="submission" date="2006-12" db="EMBL/GenBank/DDBJ databases">
        <title>Complete sequence of chromosome 1 of Verminephrobacter eiseniae EF01-2.</title>
        <authorList>
            <person name="Copeland A."/>
            <person name="Lucas S."/>
            <person name="Lapidus A."/>
            <person name="Barry K."/>
            <person name="Detter J.C."/>
            <person name="Glavina del Rio T."/>
            <person name="Dalin E."/>
            <person name="Tice H."/>
            <person name="Pitluck S."/>
            <person name="Chertkov O."/>
            <person name="Brettin T."/>
            <person name="Bruce D."/>
            <person name="Han C."/>
            <person name="Tapia R."/>
            <person name="Gilna P."/>
            <person name="Schmutz J."/>
            <person name="Larimer F."/>
            <person name="Land M."/>
            <person name="Hauser L."/>
            <person name="Kyrpides N."/>
            <person name="Kim E."/>
            <person name="Stahl D."/>
            <person name="Richardson P."/>
        </authorList>
    </citation>
    <scope>NUCLEOTIDE SEQUENCE [LARGE SCALE GENOMIC DNA]</scope>
    <source>
        <strain evidence="3">EF01-2</strain>
    </source>
</reference>
<dbReference type="Proteomes" id="UP000000374">
    <property type="component" value="Chromosome"/>
</dbReference>
<keyword evidence="3" id="KW-1185">Reference proteome</keyword>
<dbReference type="HOGENOM" id="CLU_2002931_0_0_4"/>
<evidence type="ECO:0000313" key="2">
    <source>
        <dbReference type="EMBL" id="ABM58514.1"/>
    </source>
</evidence>
<keyword evidence="1" id="KW-0812">Transmembrane</keyword>
<feature type="transmembrane region" description="Helical" evidence="1">
    <location>
        <begin position="100"/>
        <end position="120"/>
    </location>
</feature>
<name>A1WLK7_VEREI</name>